<comment type="caution">
    <text evidence="2">The sequence shown here is derived from an EMBL/GenBank/DDBJ whole genome shotgun (WGS) entry which is preliminary data.</text>
</comment>
<dbReference type="Gene3D" id="1.20.1280.50">
    <property type="match status" value="1"/>
</dbReference>
<evidence type="ECO:0000259" key="1">
    <source>
        <dbReference type="Pfam" id="PF00646"/>
    </source>
</evidence>
<dbReference type="EMBL" id="CAWUPB010001194">
    <property type="protein sequence ID" value="CAK7354218.1"/>
    <property type="molecule type" value="Genomic_DNA"/>
</dbReference>
<organism evidence="2 3">
    <name type="scientific">Dovyalis caffra</name>
    <dbReference type="NCBI Taxonomy" id="77055"/>
    <lineage>
        <taxon>Eukaryota</taxon>
        <taxon>Viridiplantae</taxon>
        <taxon>Streptophyta</taxon>
        <taxon>Embryophyta</taxon>
        <taxon>Tracheophyta</taxon>
        <taxon>Spermatophyta</taxon>
        <taxon>Magnoliopsida</taxon>
        <taxon>eudicotyledons</taxon>
        <taxon>Gunneridae</taxon>
        <taxon>Pentapetalae</taxon>
        <taxon>rosids</taxon>
        <taxon>fabids</taxon>
        <taxon>Malpighiales</taxon>
        <taxon>Salicaceae</taxon>
        <taxon>Flacourtieae</taxon>
        <taxon>Dovyalis</taxon>
    </lineage>
</organism>
<sequence length="218" mass="25069">MSIYVGEDMFREILLRLPPKSLLCFQTVCKNWLALITSSDFIAVHCQHQPKHSVVFPSWLECRIPKQENSCPPLRKSKEFGISILRYGKSRPDYLDIPSSMIKDTSSASLLGFCNGLLCINIVDIKAEVFTLSTGSWRDVKAIPRLGRDFRIYHKPVIVKGVWYCMALRLKNHRYMSSFILTFDMGNDSFSIMEDGVPDIDKLMVELITYNTILNLMY</sequence>
<feature type="domain" description="F-box" evidence="1">
    <location>
        <begin position="8"/>
        <end position="41"/>
    </location>
</feature>
<dbReference type="InterPro" id="IPR036047">
    <property type="entry name" value="F-box-like_dom_sf"/>
</dbReference>
<reference evidence="2 3" key="1">
    <citation type="submission" date="2024-01" db="EMBL/GenBank/DDBJ databases">
        <authorList>
            <person name="Waweru B."/>
        </authorList>
    </citation>
    <scope>NUCLEOTIDE SEQUENCE [LARGE SCALE GENOMIC DNA]</scope>
</reference>
<dbReference type="PANTHER" id="PTHR31672">
    <property type="entry name" value="BNACNNG10540D PROTEIN"/>
    <property type="match status" value="1"/>
</dbReference>
<dbReference type="Pfam" id="PF00646">
    <property type="entry name" value="F-box"/>
    <property type="match status" value="1"/>
</dbReference>
<accession>A0AAV1SP38</accession>
<dbReference type="AlphaFoldDB" id="A0AAV1SP38"/>
<evidence type="ECO:0000313" key="2">
    <source>
        <dbReference type="EMBL" id="CAK7354218.1"/>
    </source>
</evidence>
<name>A0AAV1SP38_9ROSI</name>
<proteinExistence type="predicted"/>
<dbReference type="InterPro" id="IPR001810">
    <property type="entry name" value="F-box_dom"/>
</dbReference>
<dbReference type="Proteomes" id="UP001314170">
    <property type="component" value="Unassembled WGS sequence"/>
</dbReference>
<dbReference type="InterPro" id="IPR050796">
    <property type="entry name" value="SCF_F-box_component"/>
</dbReference>
<keyword evidence="3" id="KW-1185">Reference proteome</keyword>
<evidence type="ECO:0000313" key="3">
    <source>
        <dbReference type="Proteomes" id="UP001314170"/>
    </source>
</evidence>
<dbReference type="PANTHER" id="PTHR31672:SF13">
    <property type="entry name" value="F-BOX PROTEIN CPR30-LIKE"/>
    <property type="match status" value="1"/>
</dbReference>
<dbReference type="SUPFAM" id="SSF81383">
    <property type="entry name" value="F-box domain"/>
    <property type="match status" value="1"/>
</dbReference>
<gene>
    <name evidence="2" type="ORF">DCAF_LOCUS25125</name>
</gene>
<dbReference type="CDD" id="cd22157">
    <property type="entry name" value="F-box_AtFBW1-like"/>
    <property type="match status" value="1"/>
</dbReference>
<protein>
    <recommendedName>
        <fullName evidence="1">F-box domain-containing protein</fullName>
    </recommendedName>
</protein>